<proteinExistence type="predicted"/>
<dbReference type="Gene3D" id="1.10.3550.20">
    <property type="match status" value="1"/>
</dbReference>
<accession>A0A3S7GSD3</accession>
<evidence type="ECO:0000313" key="1">
    <source>
        <dbReference type="EMBL" id="AVH86054.1"/>
    </source>
</evidence>
<keyword evidence="2" id="KW-1185">Reference proteome</keyword>
<reference evidence="1 2" key="1">
    <citation type="submission" date="2019-02" db="EMBL/GenBank/DDBJ databases">
        <title>In vitro evaluation of an E. coli phage cocktail to fight colibacillose in chicken.</title>
        <authorList>
            <person name="Schmidt I."/>
            <person name="Wittmann J."/>
            <person name="Bunk B."/>
            <person name="Sproer C."/>
            <person name="Rohde M."/>
            <person name="Rohde C."/>
            <person name="Kittler S."/>
            <person name="Mengden R."/>
            <person name="Bierbrodt A."/>
            <person name="Lehnherr H."/>
        </authorList>
    </citation>
    <scope>NUCLEOTIDE SEQUENCE [LARGE SCALE GENOMIC DNA]</scope>
</reference>
<dbReference type="EMBL" id="MG867727">
    <property type="protein sequence ID" value="AVH86054.1"/>
    <property type="molecule type" value="Genomic_DNA"/>
</dbReference>
<name>A0A3S7GSD3_9CAUD</name>
<protein>
    <submittedName>
        <fullName evidence="1">Uncharacterized protein</fullName>
    </submittedName>
</protein>
<organism evidence="1 2">
    <name type="scientific">Escherichia phage vB_EcoM-G28</name>
    <dbReference type="NCBI Taxonomy" id="2081604"/>
    <lineage>
        <taxon>Viruses</taxon>
        <taxon>Duplodnaviria</taxon>
        <taxon>Heunggongvirae</taxon>
        <taxon>Uroviricota</taxon>
        <taxon>Caudoviricetes</taxon>
        <taxon>Pantevenvirales</taxon>
        <taxon>Straboviridae</taxon>
        <taxon>Tevenvirinae</taxon>
        <taxon>Tequatrovirus</taxon>
        <taxon>Tequatrovirus ecomg28</taxon>
    </lineage>
</organism>
<evidence type="ECO:0000313" key="2">
    <source>
        <dbReference type="Proteomes" id="UP000290725"/>
    </source>
</evidence>
<sequence length="33" mass="4025">MSLYQGYDSQEKVMCEIEQNFLKNYKKFIPEGY</sequence>
<dbReference type="Proteomes" id="UP000290725">
    <property type="component" value="Segment"/>
</dbReference>
<gene>
    <name evidence="1" type="ORF">G28_00228</name>
</gene>